<dbReference type="InParanoid" id="A0A2K1QIB2"/>
<dbReference type="STRING" id="2082308.A0A2K1QIB2"/>
<feature type="compositionally biased region" description="Basic and acidic residues" evidence="1">
    <location>
        <begin position="234"/>
        <end position="248"/>
    </location>
</feature>
<accession>A0A2K1QIB2</accession>
<dbReference type="OrthoDB" id="8064436at2759"/>
<evidence type="ECO:0000256" key="1">
    <source>
        <dbReference type="SAM" id="MobiDB-lite"/>
    </source>
</evidence>
<dbReference type="AlphaFoldDB" id="A0A2K1QIB2"/>
<protein>
    <submittedName>
        <fullName evidence="2">Uncharacterized protein</fullName>
    </submittedName>
</protein>
<name>A0A2K1QIB2_9PEZI</name>
<feature type="compositionally biased region" description="Acidic residues" evidence="1">
    <location>
        <begin position="331"/>
        <end position="342"/>
    </location>
</feature>
<comment type="caution">
    <text evidence="2">The sequence shown here is derived from an EMBL/GenBank/DDBJ whole genome shotgun (WGS) entry which is preliminary data.</text>
</comment>
<sequence length="342" mass="37900">MANSNVIRIRRTDAGVDDFVLVRVEQTSTKMDLQLTATDGQEPFVGMFKHDSLARLQNKSSNTSLRQWTTILRALLLQDAESLRHEAARDVELVATVGKSMQLSVRKNIEKITQRLGDLELAQDDDVEVDTVSWAAEAASKARALQETVVSLQTTLKEQGSLVEALREELANSSTKAEAERDALLVKFAALLNAKKLKIRNQQRQLARAGVDLSDELPRRRSPATSSGKKRKATDREVKEELESRGNEAEVQEPDQSDATEGEMTPEPSSVDEDENEGVDNILSNTGADVEEKPREDLDPKRSKIPPKRELPFAMSKDSSSTSRQYAAPADGDDQDETDDEL</sequence>
<evidence type="ECO:0000313" key="2">
    <source>
        <dbReference type="EMBL" id="PNS14622.1"/>
    </source>
</evidence>
<feature type="compositionally biased region" description="Basic and acidic residues" evidence="1">
    <location>
        <begin position="290"/>
        <end position="311"/>
    </location>
</feature>
<gene>
    <name evidence="2" type="ORF">CAC42_1644</name>
</gene>
<feature type="region of interest" description="Disordered" evidence="1">
    <location>
        <begin position="210"/>
        <end position="342"/>
    </location>
</feature>
<feature type="compositionally biased region" description="Acidic residues" evidence="1">
    <location>
        <begin position="250"/>
        <end position="261"/>
    </location>
</feature>
<dbReference type="Proteomes" id="UP000243797">
    <property type="component" value="Unassembled WGS sequence"/>
</dbReference>
<evidence type="ECO:0000313" key="3">
    <source>
        <dbReference type="Proteomes" id="UP000243797"/>
    </source>
</evidence>
<keyword evidence="3" id="KW-1185">Reference proteome</keyword>
<dbReference type="PANTHER" id="PTHR42067:SF1">
    <property type="entry name" value="MITOTIC APPARATUS PROTEIN P62"/>
    <property type="match status" value="1"/>
</dbReference>
<reference evidence="2 3" key="1">
    <citation type="submission" date="2017-06" db="EMBL/GenBank/DDBJ databases">
        <title>Draft genome sequence of a variant of Elsinoe murrayae.</title>
        <authorList>
            <person name="Cheng Q."/>
        </authorList>
    </citation>
    <scope>NUCLEOTIDE SEQUENCE [LARGE SCALE GENOMIC DNA]</scope>
    <source>
        <strain evidence="2 3">CQ-2017a</strain>
    </source>
</reference>
<dbReference type="SUPFAM" id="SSF58022">
    <property type="entry name" value="XRCC4, C-terminal oligomerization domain"/>
    <property type="match status" value="1"/>
</dbReference>
<dbReference type="PANTHER" id="PTHR42067">
    <property type="entry name" value="YALI0C15378P"/>
    <property type="match status" value="1"/>
</dbReference>
<proteinExistence type="predicted"/>
<organism evidence="2 3">
    <name type="scientific">Sphaceloma murrayae</name>
    <dbReference type="NCBI Taxonomy" id="2082308"/>
    <lineage>
        <taxon>Eukaryota</taxon>
        <taxon>Fungi</taxon>
        <taxon>Dikarya</taxon>
        <taxon>Ascomycota</taxon>
        <taxon>Pezizomycotina</taxon>
        <taxon>Dothideomycetes</taxon>
        <taxon>Dothideomycetidae</taxon>
        <taxon>Myriangiales</taxon>
        <taxon>Elsinoaceae</taxon>
        <taxon>Sphaceloma</taxon>
    </lineage>
</organism>
<dbReference type="EMBL" id="NKHZ01000082">
    <property type="protein sequence ID" value="PNS14622.1"/>
    <property type="molecule type" value="Genomic_DNA"/>
</dbReference>